<feature type="transmembrane region" description="Helical" evidence="8">
    <location>
        <begin position="220"/>
        <end position="241"/>
    </location>
</feature>
<feature type="transmembrane region" description="Helical" evidence="8">
    <location>
        <begin position="111"/>
        <end position="128"/>
    </location>
</feature>
<feature type="transmembrane region" description="Helical" evidence="8">
    <location>
        <begin position="279"/>
        <end position="297"/>
    </location>
</feature>
<feature type="transmembrane region" description="Helical" evidence="8">
    <location>
        <begin position="7"/>
        <end position="28"/>
    </location>
</feature>
<proteinExistence type="inferred from homology"/>
<dbReference type="AlphaFoldDB" id="A0A6J4Q566"/>
<evidence type="ECO:0000256" key="4">
    <source>
        <dbReference type="ARBA" id="ARBA00022475"/>
    </source>
</evidence>
<reference evidence="10" key="1">
    <citation type="submission" date="2020-02" db="EMBL/GenBank/DDBJ databases">
        <authorList>
            <person name="Meier V. D."/>
        </authorList>
    </citation>
    <scope>NUCLEOTIDE SEQUENCE</scope>
    <source>
        <strain evidence="10">AVDCRST_MAG35</strain>
    </source>
</reference>
<dbReference type="GO" id="GO:0005886">
    <property type="term" value="C:plasma membrane"/>
    <property type="evidence" value="ECO:0007669"/>
    <property type="project" value="UniProtKB-SubCell"/>
</dbReference>
<feature type="transmembrane region" description="Helical" evidence="8">
    <location>
        <begin position="135"/>
        <end position="152"/>
    </location>
</feature>
<dbReference type="PANTHER" id="PTHR22911:SF137">
    <property type="entry name" value="SOLUTE CARRIER FAMILY 35 MEMBER G2-RELATED"/>
    <property type="match status" value="1"/>
</dbReference>
<evidence type="ECO:0000256" key="8">
    <source>
        <dbReference type="SAM" id="Phobius"/>
    </source>
</evidence>
<keyword evidence="7 8" id="KW-0472">Membrane</keyword>
<evidence type="ECO:0000256" key="3">
    <source>
        <dbReference type="ARBA" id="ARBA00022448"/>
    </source>
</evidence>
<evidence type="ECO:0000256" key="6">
    <source>
        <dbReference type="ARBA" id="ARBA00022989"/>
    </source>
</evidence>
<sequence>MRDRLGLLYGLAAYTLWGAFPLYFPLLAPAGAVEVLTQRVLWSLLVCALLVAALSLAQRRRGRPTVATELRALARRPRDLGLLGVAAALIGANWLVFIHLSLTARPVEASLGYYATPLVSVLLAVVLLRERLRALQVVALVLGALAVVLLTVEVGAPPLLGLSLAVSFALYGLAKKRIGRGVSALAGLTVETALLAPLAAAVVVWLAVTGRATFGTEGPGHALLMASAGVVTAVPLLLFGASARRLSLTAVGMLQYLTPTLQLVLGVLVIGEVVPGPRWVGFGLVWLALVVFTVDAVRAGRRPAGAAPPGPRR</sequence>
<dbReference type="InterPro" id="IPR037185">
    <property type="entry name" value="EmrE-like"/>
</dbReference>
<comment type="subcellular location">
    <subcellularLocation>
        <location evidence="1">Cell membrane</location>
        <topology evidence="1">Multi-pass membrane protein</topology>
    </subcellularLocation>
</comment>
<accession>A0A6J4Q566</accession>
<dbReference type="Pfam" id="PF00892">
    <property type="entry name" value="EamA"/>
    <property type="match status" value="2"/>
</dbReference>
<evidence type="ECO:0000313" key="10">
    <source>
        <dbReference type="EMBL" id="CAA9433656.1"/>
    </source>
</evidence>
<gene>
    <name evidence="10" type="ORF">AVDCRST_MAG35-2767</name>
</gene>
<feature type="domain" description="EamA" evidence="9">
    <location>
        <begin position="159"/>
        <end position="292"/>
    </location>
</feature>
<dbReference type="PANTHER" id="PTHR22911">
    <property type="entry name" value="ACYL-MALONYL CONDENSING ENZYME-RELATED"/>
    <property type="match status" value="1"/>
</dbReference>
<name>A0A6J4Q566_9ACTN</name>
<feature type="transmembrane region" description="Helical" evidence="8">
    <location>
        <begin position="80"/>
        <end position="99"/>
    </location>
</feature>
<keyword evidence="6 8" id="KW-1133">Transmembrane helix</keyword>
<protein>
    <submittedName>
        <fullName evidence="10">Uncharacterized inner membrane protein RarD</fullName>
    </submittedName>
</protein>
<evidence type="ECO:0000256" key="7">
    <source>
        <dbReference type="ARBA" id="ARBA00023136"/>
    </source>
</evidence>
<feature type="transmembrane region" description="Helical" evidence="8">
    <location>
        <begin position="158"/>
        <end position="174"/>
    </location>
</feature>
<evidence type="ECO:0000256" key="2">
    <source>
        <dbReference type="ARBA" id="ARBA00007362"/>
    </source>
</evidence>
<dbReference type="NCBIfam" id="TIGR00688">
    <property type="entry name" value="rarD"/>
    <property type="match status" value="1"/>
</dbReference>
<feature type="domain" description="EamA" evidence="9">
    <location>
        <begin position="5"/>
        <end position="151"/>
    </location>
</feature>
<comment type="similarity">
    <text evidence="2">Belongs to the EamA transporter family.</text>
</comment>
<feature type="transmembrane region" description="Helical" evidence="8">
    <location>
        <begin position="186"/>
        <end position="208"/>
    </location>
</feature>
<organism evidence="10">
    <name type="scientific">uncultured Quadrisphaera sp</name>
    <dbReference type="NCBI Taxonomy" id="904978"/>
    <lineage>
        <taxon>Bacteria</taxon>
        <taxon>Bacillati</taxon>
        <taxon>Actinomycetota</taxon>
        <taxon>Actinomycetes</taxon>
        <taxon>Kineosporiales</taxon>
        <taxon>Kineosporiaceae</taxon>
        <taxon>Quadrisphaera</taxon>
        <taxon>environmental samples</taxon>
    </lineage>
</organism>
<evidence type="ECO:0000259" key="9">
    <source>
        <dbReference type="Pfam" id="PF00892"/>
    </source>
</evidence>
<dbReference type="EMBL" id="CADCUY010000547">
    <property type="protein sequence ID" value="CAA9433656.1"/>
    <property type="molecule type" value="Genomic_DNA"/>
</dbReference>
<feature type="transmembrane region" description="Helical" evidence="8">
    <location>
        <begin position="253"/>
        <end position="273"/>
    </location>
</feature>
<feature type="transmembrane region" description="Helical" evidence="8">
    <location>
        <begin position="40"/>
        <end position="59"/>
    </location>
</feature>
<keyword evidence="3" id="KW-0813">Transport</keyword>
<dbReference type="InterPro" id="IPR004626">
    <property type="entry name" value="RarD"/>
</dbReference>
<evidence type="ECO:0000256" key="1">
    <source>
        <dbReference type="ARBA" id="ARBA00004651"/>
    </source>
</evidence>
<evidence type="ECO:0000256" key="5">
    <source>
        <dbReference type="ARBA" id="ARBA00022692"/>
    </source>
</evidence>
<feature type="non-terminal residue" evidence="10">
    <location>
        <position position="313"/>
    </location>
</feature>
<dbReference type="SUPFAM" id="SSF103481">
    <property type="entry name" value="Multidrug resistance efflux transporter EmrE"/>
    <property type="match status" value="2"/>
</dbReference>
<dbReference type="InterPro" id="IPR000620">
    <property type="entry name" value="EamA_dom"/>
</dbReference>
<keyword evidence="5 8" id="KW-0812">Transmembrane</keyword>
<keyword evidence="4" id="KW-1003">Cell membrane</keyword>